<dbReference type="PANTHER" id="PTHR45569:SF1">
    <property type="entry name" value="SENSOR PROTEIN KDPD"/>
    <property type="match status" value="1"/>
</dbReference>
<feature type="transmembrane region" description="Helical" evidence="13">
    <location>
        <begin position="32"/>
        <end position="49"/>
    </location>
</feature>
<dbReference type="FunFam" id="3.30.565.10:FF:000006">
    <property type="entry name" value="Sensor histidine kinase WalK"/>
    <property type="match status" value="1"/>
</dbReference>
<dbReference type="InterPro" id="IPR003661">
    <property type="entry name" value="HisK_dim/P_dom"/>
</dbReference>
<evidence type="ECO:0000256" key="5">
    <source>
        <dbReference type="ARBA" id="ARBA00022679"/>
    </source>
</evidence>
<dbReference type="RefSeq" id="WP_147647677.1">
    <property type="nucleotide sequence ID" value="NZ_CP042806.1"/>
</dbReference>
<evidence type="ECO:0000256" key="10">
    <source>
        <dbReference type="ARBA" id="ARBA00022989"/>
    </source>
</evidence>
<dbReference type="SMART" id="SM00387">
    <property type="entry name" value="HATPase_c"/>
    <property type="match status" value="1"/>
</dbReference>
<reference evidence="15 16" key="1">
    <citation type="submission" date="2019-08" db="EMBL/GenBank/DDBJ databases">
        <title>Complete genome sequence of Terriglobus albidus strain ORNL.</title>
        <authorList>
            <person name="Podar M."/>
        </authorList>
    </citation>
    <scope>NUCLEOTIDE SEQUENCE [LARGE SCALE GENOMIC DNA]</scope>
    <source>
        <strain evidence="15 16">ORNL</strain>
    </source>
</reference>
<sequence>MNSRRIVAITRWTFSIVALTGIIFVYRHWLHVNPTTVALTLLLYILVLASTWSLRLAVVTSVLATLGYNFYFLPPVDTLTIADPQNWLALFSFLATALIGSRLSQKARDEAEEARVRQRELETLFALSREMLATDNVAALIDGVPRAVVATTKARSAVLYLLDEDLMFQAGTEQLSEHQRLYLREEAKDGSGISRTGDEVRVVLKVGVKPRGILMLRGAVLSDGALEAIGTIISVSLDRAKALENVAHSEATKESEHLRSLMIDSITHELRTPLTSIKGAASALLSDEIQKDEDRHELLTIIDQESDRINRLVSQAVEMAQLDARQVHMTFEPVDIGDVIFGAIKEVSWVEERNPIDVRIQQKEPVRADFEFLKKVLGNLLENAAKYSAEGSPIVLTAEVQGRKLAVSVADKGIGIDPHEQSLIFDRFYRAPIHNQRISGTGMGLSISRSIVEAHGGSIDVVSRPGEGSVFTFTVPLAA</sequence>
<keyword evidence="9" id="KW-0067">ATP-binding</keyword>
<dbReference type="Gene3D" id="1.10.287.130">
    <property type="match status" value="1"/>
</dbReference>
<feature type="transmembrane region" description="Helical" evidence="13">
    <location>
        <begin position="7"/>
        <end position="26"/>
    </location>
</feature>
<evidence type="ECO:0000259" key="14">
    <source>
        <dbReference type="PROSITE" id="PS50109"/>
    </source>
</evidence>
<dbReference type="EC" id="2.7.13.3" evidence="3"/>
<dbReference type="InterPro" id="IPR036890">
    <property type="entry name" value="HATPase_C_sf"/>
</dbReference>
<dbReference type="OrthoDB" id="9813151at2"/>
<evidence type="ECO:0000256" key="12">
    <source>
        <dbReference type="ARBA" id="ARBA00023136"/>
    </source>
</evidence>
<protein>
    <recommendedName>
        <fullName evidence="3">histidine kinase</fullName>
        <ecNumber evidence="3">2.7.13.3</ecNumber>
    </recommendedName>
</protein>
<comment type="catalytic activity">
    <reaction evidence="1">
        <text>ATP + protein L-histidine = ADP + protein N-phospho-L-histidine.</text>
        <dbReference type="EC" id="2.7.13.3"/>
    </reaction>
</comment>
<keyword evidence="10 13" id="KW-1133">Transmembrane helix</keyword>
<dbReference type="SUPFAM" id="SSF55874">
    <property type="entry name" value="ATPase domain of HSP90 chaperone/DNA topoisomerase II/histidine kinase"/>
    <property type="match status" value="1"/>
</dbReference>
<dbReference type="PRINTS" id="PR00344">
    <property type="entry name" value="BCTRLSENSOR"/>
</dbReference>
<evidence type="ECO:0000256" key="4">
    <source>
        <dbReference type="ARBA" id="ARBA00022553"/>
    </source>
</evidence>
<dbReference type="Gene3D" id="1.20.120.620">
    <property type="entry name" value="Backbone structure of the membrane domain of e. Coli histidine kinase receptor kdpd"/>
    <property type="match status" value="1"/>
</dbReference>
<dbReference type="PANTHER" id="PTHR45569">
    <property type="entry name" value="SENSOR PROTEIN KDPD"/>
    <property type="match status" value="1"/>
</dbReference>
<evidence type="ECO:0000256" key="3">
    <source>
        <dbReference type="ARBA" id="ARBA00012438"/>
    </source>
</evidence>
<evidence type="ECO:0000313" key="16">
    <source>
        <dbReference type="Proteomes" id="UP000321820"/>
    </source>
</evidence>
<evidence type="ECO:0000256" key="13">
    <source>
        <dbReference type="SAM" id="Phobius"/>
    </source>
</evidence>
<evidence type="ECO:0000256" key="9">
    <source>
        <dbReference type="ARBA" id="ARBA00022840"/>
    </source>
</evidence>
<dbReference type="GO" id="GO:0000155">
    <property type="term" value="F:phosphorelay sensor kinase activity"/>
    <property type="evidence" value="ECO:0007669"/>
    <property type="project" value="InterPro"/>
</dbReference>
<evidence type="ECO:0000256" key="6">
    <source>
        <dbReference type="ARBA" id="ARBA00022692"/>
    </source>
</evidence>
<keyword evidence="8" id="KW-0418">Kinase</keyword>
<organism evidence="15 16">
    <name type="scientific">Terriglobus albidus</name>
    <dbReference type="NCBI Taxonomy" id="1592106"/>
    <lineage>
        <taxon>Bacteria</taxon>
        <taxon>Pseudomonadati</taxon>
        <taxon>Acidobacteriota</taxon>
        <taxon>Terriglobia</taxon>
        <taxon>Terriglobales</taxon>
        <taxon>Acidobacteriaceae</taxon>
        <taxon>Terriglobus</taxon>
    </lineage>
</organism>
<dbReference type="Pfam" id="PF13493">
    <property type="entry name" value="DUF4118"/>
    <property type="match status" value="1"/>
</dbReference>
<dbReference type="InterPro" id="IPR004358">
    <property type="entry name" value="Sig_transdc_His_kin-like_C"/>
</dbReference>
<evidence type="ECO:0000256" key="1">
    <source>
        <dbReference type="ARBA" id="ARBA00000085"/>
    </source>
</evidence>
<dbReference type="SUPFAM" id="SSF47384">
    <property type="entry name" value="Homodimeric domain of signal transducing histidine kinase"/>
    <property type="match status" value="1"/>
</dbReference>
<feature type="transmembrane region" description="Helical" evidence="13">
    <location>
        <begin position="56"/>
        <end position="73"/>
    </location>
</feature>
<keyword evidence="16" id="KW-1185">Reference proteome</keyword>
<keyword evidence="7" id="KW-0547">Nucleotide-binding</keyword>
<evidence type="ECO:0000256" key="8">
    <source>
        <dbReference type="ARBA" id="ARBA00022777"/>
    </source>
</evidence>
<dbReference type="AlphaFoldDB" id="A0A5B9EDX4"/>
<dbReference type="Gene3D" id="3.30.565.10">
    <property type="entry name" value="Histidine kinase-like ATPase, C-terminal domain"/>
    <property type="match status" value="1"/>
</dbReference>
<dbReference type="InterPro" id="IPR036097">
    <property type="entry name" value="HisK_dim/P_sf"/>
</dbReference>
<dbReference type="InterPro" id="IPR003594">
    <property type="entry name" value="HATPase_dom"/>
</dbReference>
<evidence type="ECO:0000256" key="2">
    <source>
        <dbReference type="ARBA" id="ARBA00004141"/>
    </source>
</evidence>
<evidence type="ECO:0000256" key="7">
    <source>
        <dbReference type="ARBA" id="ARBA00022741"/>
    </source>
</evidence>
<dbReference type="SMART" id="SM00388">
    <property type="entry name" value="HisKA"/>
    <property type="match status" value="1"/>
</dbReference>
<evidence type="ECO:0000256" key="11">
    <source>
        <dbReference type="ARBA" id="ARBA00023012"/>
    </source>
</evidence>
<gene>
    <name evidence="15" type="ORF">FTW19_11040</name>
</gene>
<dbReference type="InterPro" id="IPR025201">
    <property type="entry name" value="KdpD_TM"/>
</dbReference>
<dbReference type="EMBL" id="CP042806">
    <property type="protein sequence ID" value="QEE28487.1"/>
    <property type="molecule type" value="Genomic_DNA"/>
</dbReference>
<dbReference type="KEGG" id="talb:FTW19_11040"/>
<dbReference type="InterPro" id="IPR005467">
    <property type="entry name" value="His_kinase_dom"/>
</dbReference>
<dbReference type="InterPro" id="IPR052023">
    <property type="entry name" value="Histidine_kinase_KdpD"/>
</dbReference>
<dbReference type="Proteomes" id="UP000321820">
    <property type="component" value="Chromosome"/>
</dbReference>
<dbReference type="Pfam" id="PF02518">
    <property type="entry name" value="HATPase_c"/>
    <property type="match status" value="1"/>
</dbReference>
<keyword evidence="5" id="KW-0808">Transferase</keyword>
<dbReference type="GO" id="GO:0005886">
    <property type="term" value="C:plasma membrane"/>
    <property type="evidence" value="ECO:0007669"/>
    <property type="project" value="TreeGrafter"/>
</dbReference>
<keyword evidence="11" id="KW-0902">Two-component regulatory system</keyword>
<accession>A0A5B9EDX4</accession>
<dbReference type="PROSITE" id="PS50109">
    <property type="entry name" value="HIS_KIN"/>
    <property type="match status" value="1"/>
</dbReference>
<dbReference type="CDD" id="cd00082">
    <property type="entry name" value="HisKA"/>
    <property type="match status" value="1"/>
</dbReference>
<dbReference type="GO" id="GO:0005524">
    <property type="term" value="F:ATP binding"/>
    <property type="evidence" value="ECO:0007669"/>
    <property type="project" value="UniProtKB-KW"/>
</dbReference>
<feature type="domain" description="Histidine kinase" evidence="14">
    <location>
        <begin position="265"/>
        <end position="479"/>
    </location>
</feature>
<evidence type="ECO:0000313" key="15">
    <source>
        <dbReference type="EMBL" id="QEE28487.1"/>
    </source>
</evidence>
<keyword evidence="6 13" id="KW-0812">Transmembrane</keyword>
<proteinExistence type="predicted"/>
<keyword evidence="12 13" id="KW-0472">Membrane</keyword>
<keyword evidence="4" id="KW-0597">Phosphoprotein</keyword>
<name>A0A5B9EDX4_9BACT</name>
<comment type="subcellular location">
    <subcellularLocation>
        <location evidence="2">Membrane</location>
        <topology evidence="2">Multi-pass membrane protein</topology>
    </subcellularLocation>
</comment>
<dbReference type="Pfam" id="PF00512">
    <property type="entry name" value="HisKA"/>
    <property type="match status" value="1"/>
</dbReference>
<dbReference type="InterPro" id="IPR038318">
    <property type="entry name" value="KdpD_sf"/>
</dbReference>